<dbReference type="EMBL" id="MCGE01000005">
    <property type="protein sequence ID" value="ORZ21615.1"/>
    <property type="molecule type" value="Genomic_DNA"/>
</dbReference>
<evidence type="ECO:0000313" key="4">
    <source>
        <dbReference type="EMBL" id="ORZ21615.1"/>
    </source>
</evidence>
<dbReference type="GO" id="GO:0016592">
    <property type="term" value="C:mediator complex"/>
    <property type="evidence" value="ECO:0007669"/>
    <property type="project" value="InterPro"/>
</dbReference>
<keyword evidence="1" id="KW-0805">Transcription regulation</keyword>
<dbReference type="GO" id="GO:0006357">
    <property type="term" value="P:regulation of transcription by RNA polymerase II"/>
    <property type="evidence" value="ECO:0007669"/>
    <property type="project" value="InterPro"/>
</dbReference>
<evidence type="ECO:0000256" key="1">
    <source>
        <dbReference type="RuleBase" id="RU364144"/>
    </source>
</evidence>
<dbReference type="GO" id="GO:0003712">
    <property type="term" value="F:transcription coregulator activity"/>
    <property type="evidence" value="ECO:0007669"/>
    <property type="project" value="InterPro"/>
</dbReference>
<feature type="compositionally biased region" description="Polar residues" evidence="3">
    <location>
        <begin position="210"/>
        <end position="220"/>
    </location>
</feature>
<name>A0A1X2ISY4_9FUNG</name>
<dbReference type="Pfam" id="PF10232">
    <property type="entry name" value="Med8"/>
    <property type="match status" value="1"/>
</dbReference>
<comment type="similarity">
    <text evidence="1">Belongs to the Mediator complex subunit 8 family.</text>
</comment>
<comment type="subcellular location">
    <subcellularLocation>
        <location evidence="1">Nucleus</location>
    </subcellularLocation>
</comment>
<gene>
    <name evidence="1" type="primary">MED8</name>
    <name evidence="4" type="ORF">BCR42DRAFT_407934</name>
</gene>
<accession>A0A1X2ISY4</accession>
<evidence type="ECO:0000256" key="2">
    <source>
        <dbReference type="SAM" id="Coils"/>
    </source>
</evidence>
<feature type="coiled-coil region" evidence="2">
    <location>
        <begin position="137"/>
        <end position="191"/>
    </location>
</feature>
<organism evidence="4 5">
    <name type="scientific">Absidia repens</name>
    <dbReference type="NCBI Taxonomy" id="90262"/>
    <lineage>
        <taxon>Eukaryota</taxon>
        <taxon>Fungi</taxon>
        <taxon>Fungi incertae sedis</taxon>
        <taxon>Mucoromycota</taxon>
        <taxon>Mucoromycotina</taxon>
        <taxon>Mucoromycetes</taxon>
        <taxon>Mucorales</taxon>
        <taxon>Cunninghamellaceae</taxon>
        <taxon>Absidia</taxon>
    </lineage>
</organism>
<keyword evidence="1" id="KW-0010">Activator</keyword>
<protein>
    <recommendedName>
        <fullName evidence="1">Mediator of RNA polymerase II transcription subunit 8</fullName>
    </recommendedName>
    <alternativeName>
        <fullName evidence="1">Mediator complex subunit 8</fullName>
    </alternativeName>
</protein>
<proteinExistence type="inferred from homology"/>
<keyword evidence="1" id="KW-0804">Transcription</keyword>
<sequence length="273" mass="31792">MDSTTTTTSSALVAYLDPHTIQELEALRGKLGSLQETLSTQIAYLKEPKFHFTWPDLLNKFNMLTAKFSSLSEDFHQFTQTGSTATLPKLMLHPWTPPVTEQDTNIFSVLLRTKLIPDIEAVEKETLRTIQQEMPQQQQQQWNLQQQQQQLQQQERRVDDDQMIKEQIHQWQKLRERHDLLAEEAASLTQELSSRYGDVILLRVEEENNDNNQPVTSGMNSMMDDDDKEDQGPEWKQQGFTSEENWKRYQLECMMTFYSMGKDSLVGSDLKSK</sequence>
<keyword evidence="5" id="KW-1185">Reference proteome</keyword>
<evidence type="ECO:0000256" key="3">
    <source>
        <dbReference type="SAM" id="MobiDB-lite"/>
    </source>
</evidence>
<feature type="region of interest" description="Disordered" evidence="3">
    <location>
        <begin position="207"/>
        <end position="241"/>
    </location>
</feature>
<keyword evidence="1" id="KW-0539">Nucleus</keyword>
<dbReference type="AlphaFoldDB" id="A0A1X2ISY4"/>
<dbReference type="OrthoDB" id="5568181at2759"/>
<evidence type="ECO:0000313" key="5">
    <source>
        <dbReference type="Proteomes" id="UP000193560"/>
    </source>
</evidence>
<dbReference type="Gene3D" id="1.20.58.1710">
    <property type="match status" value="1"/>
</dbReference>
<dbReference type="Proteomes" id="UP000193560">
    <property type="component" value="Unassembled WGS sequence"/>
</dbReference>
<dbReference type="InterPro" id="IPR019364">
    <property type="entry name" value="Mediatior_Med8_fun/met"/>
</dbReference>
<comment type="function">
    <text evidence="1">Component of the Mediator complex, a coactivator involved in the regulated transcription of nearly all RNA polymerase II-dependent genes. Mediator functions as a bridge to convey information from gene-specific regulatory proteins to the basal RNA polymerase II transcription machinery. Mediator is recruited to promoters by direct interactions with regulatory proteins and serves as a scaffold for the assembly of a functional preinitiation complex with RNA polymerase II and the general transcription factors.</text>
</comment>
<comment type="caution">
    <text evidence="4">The sequence shown here is derived from an EMBL/GenBank/DDBJ whole genome shotgun (WGS) entry which is preliminary data.</text>
</comment>
<reference evidence="4 5" key="1">
    <citation type="submission" date="2016-07" db="EMBL/GenBank/DDBJ databases">
        <title>Pervasive Adenine N6-methylation of Active Genes in Fungi.</title>
        <authorList>
            <consortium name="DOE Joint Genome Institute"/>
            <person name="Mondo S.J."/>
            <person name="Dannebaum R.O."/>
            <person name="Kuo R.C."/>
            <person name="Labutti K."/>
            <person name="Haridas S."/>
            <person name="Kuo A."/>
            <person name="Salamov A."/>
            <person name="Ahrendt S.R."/>
            <person name="Lipzen A."/>
            <person name="Sullivan W."/>
            <person name="Andreopoulos W.B."/>
            <person name="Clum A."/>
            <person name="Lindquist E."/>
            <person name="Daum C."/>
            <person name="Ramamoorthy G.K."/>
            <person name="Gryganskyi A."/>
            <person name="Culley D."/>
            <person name="Magnuson J.K."/>
            <person name="James T.Y."/>
            <person name="O'Malley M.A."/>
            <person name="Stajich J.E."/>
            <person name="Spatafora J.W."/>
            <person name="Visel A."/>
            <person name="Grigoriev I.V."/>
        </authorList>
    </citation>
    <scope>NUCLEOTIDE SEQUENCE [LARGE SCALE GENOMIC DNA]</scope>
    <source>
        <strain evidence="4 5">NRRL 1336</strain>
    </source>
</reference>
<keyword evidence="2" id="KW-0175">Coiled coil</keyword>
<comment type="subunit">
    <text evidence="1">Component of the Mediator complex.</text>
</comment>